<name>A5G9I5_GEOUR</name>
<dbReference type="Proteomes" id="UP000006695">
    <property type="component" value="Chromosome"/>
</dbReference>
<evidence type="ECO:0000313" key="2">
    <source>
        <dbReference type="EMBL" id="ABQ28453.1"/>
    </source>
</evidence>
<accession>A5G9I5</accession>
<dbReference type="InterPro" id="IPR007390">
    <property type="entry name" value="Spore_V_R"/>
</dbReference>
<protein>
    <recommendedName>
        <fullName evidence="1">SpoVR protein-like N-terminal domain-containing protein</fullName>
    </recommendedName>
</protein>
<feature type="domain" description="SpoVR protein-like N-terminal" evidence="1">
    <location>
        <begin position="12"/>
        <end position="447"/>
    </location>
</feature>
<dbReference type="HOGENOM" id="CLU_010179_1_0_7"/>
<dbReference type="PANTHER" id="PTHR30029:SF2">
    <property type="entry name" value="STAGE V SPORULATION PROTEIN R"/>
    <property type="match status" value="1"/>
</dbReference>
<sequence length="549" mass="64990">MWAMELINQHTKKIMEGCKERAREAGLRFQDETLEYIVTNRDMLELSPKVMIPTLYDYWVNDVEVLKGKGKYELYPHNPYETVINTHPPISFYNDNNPDWLNVMIFYHVLAHIDFFQNNLFFRHTWDYDLTGQALADKRLIARLRSEKGRWVDYVIEFGRSVDNLVGYYDELSRLNRATIPSLSKRLDYYFDVFLQSVKKVKIHEYVHEIERYNDCKNRYGEMGEKSFFADAQKKYPELETVYIKSLRTKVTPKLDLMQHLMEYSPFLNKDENKWMKTVLEVVRKTSIYFQPQIRTKIMNEGWASYWHEKLFLQDDRIKGHEVDFARVHAGVTSLPRVGLNPYALGMRLFSTIEEMADKGKISIKFQMLKDSHAREKFDAGTAAGLDYIFRVRENFCDFTFIDTFVDQDFVTGHKLFVVDKRLNQGKMVWEYYVKSRKAKDYRKMLIDTLYHPPRIEIDPAKGEDDSLYLVHRFEEKPLVKEFIANTMMGIEYLWGGTVQLETSEIEPPAQDMETYSAAGAKEPQVVWQRVLYTMKNRKLSKTFVQADS</sequence>
<evidence type="ECO:0000259" key="1">
    <source>
        <dbReference type="Pfam" id="PF04293"/>
    </source>
</evidence>
<dbReference type="EMBL" id="CP000698">
    <property type="protein sequence ID" value="ABQ28453.1"/>
    <property type="molecule type" value="Genomic_DNA"/>
</dbReference>
<evidence type="ECO:0000313" key="3">
    <source>
        <dbReference type="Proteomes" id="UP000006695"/>
    </source>
</evidence>
<dbReference type="PANTHER" id="PTHR30029">
    <property type="entry name" value="STAGE V SPORULATION PROTEIN R"/>
    <property type="match status" value="1"/>
</dbReference>
<reference evidence="2 3" key="1">
    <citation type="submission" date="2007-05" db="EMBL/GenBank/DDBJ databases">
        <title>Complete sequence of Geobacter uraniireducens Rf4.</title>
        <authorList>
            <consortium name="US DOE Joint Genome Institute"/>
            <person name="Copeland A."/>
            <person name="Lucas S."/>
            <person name="Lapidus A."/>
            <person name="Barry K."/>
            <person name="Detter J.C."/>
            <person name="Glavina del Rio T."/>
            <person name="Hammon N."/>
            <person name="Israni S."/>
            <person name="Dalin E."/>
            <person name="Tice H."/>
            <person name="Pitluck S."/>
            <person name="Chertkov O."/>
            <person name="Brettin T."/>
            <person name="Bruce D."/>
            <person name="Han C."/>
            <person name="Schmutz J."/>
            <person name="Larimer F."/>
            <person name="Land M."/>
            <person name="Hauser L."/>
            <person name="Kyrpides N."/>
            <person name="Mikhailova N."/>
            <person name="Shelobolina E."/>
            <person name="Aklujkar M."/>
            <person name="Lovley D."/>
            <person name="Richardson P."/>
        </authorList>
    </citation>
    <scope>NUCLEOTIDE SEQUENCE [LARGE SCALE GENOMIC DNA]</scope>
    <source>
        <strain evidence="2 3">Rf4</strain>
    </source>
</reference>
<gene>
    <name evidence="2" type="ordered locus">Gura_4310</name>
</gene>
<dbReference type="InterPro" id="IPR056174">
    <property type="entry name" value="SpoVR_N"/>
</dbReference>
<organism evidence="2 3">
    <name type="scientific">Geotalea uraniireducens (strain Rf4)</name>
    <name type="common">Geobacter uraniireducens</name>
    <dbReference type="NCBI Taxonomy" id="351605"/>
    <lineage>
        <taxon>Bacteria</taxon>
        <taxon>Pseudomonadati</taxon>
        <taxon>Thermodesulfobacteriota</taxon>
        <taxon>Desulfuromonadia</taxon>
        <taxon>Geobacterales</taxon>
        <taxon>Geobacteraceae</taxon>
        <taxon>Geotalea</taxon>
    </lineage>
</organism>
<dbReference type="AlphaFoldDB" id="A5G9I5"/>
<keyword evidence="3" id="KW-1185">Reference proteome</keyword>
<dbReference type="KEGG" id="gur:Gura_4310"/>
<dbReference type="Pfam" id="PF04293">
    <property type="entry name" value="SpoVR"/>
    <property type="match status" value="1"/>
</dbReference>
<dbReference type="STRING" id="351605.Gura_4310"/>
<proteinExistence type="predicted"/>